<dbReference type="GO" id="GO:0016787">
    <property type="term" value="F:hydrolase activity"/>
    <property type="evidence" value="ECO:0007669"/>
    <property type="project" value="UniProtKB-KW"/>
</dbReference>
<keyword evidence="1" id="KW-1133">Transmembrane helix</keyword>
<feature type="transmembrane region" description="Helical" evidence="1">
    <location>
        <begin position="7"/>
        <end position="29"/>
    </location>
</feature>
<keyword evidence="3" id="KW-0012">Acyltransferase</keyword>
<feature type="transmembrane region" description="Helical" evidence="1">
    <location>
        <begin position="231"/>
        <end position="252"/>
    </location>
</feature>
<keyword evidence="1" id="KW-0472">Membrane</keyword>
<feature type="domain" description="Acyltransferase 3" evidence="2">
    <location>
        <begin position="4"/>
        <end position="356"/>
    </location>
</feature>
<dbReference type="GO" id="GO:0016747">
    <property type="term" value="F:acyltransferase activity, transferring groups other than amino-acyl groups"/>
    <property type="evidence" value="ECO:0007669"/>
    <property type="project" value="InterPro"/>
</dbReference>
<protein>
    <submittedName>
        <fullName evidence="3">Peptidoglycan/LPS O-acetylase OafA/YrhL, contains acyltransferase and SGNH-hydrolase domains</fullName>
    </submittedName>
</protein>
<comment type="caution">
    <text evidence="3">The sequence shown here is derived from an EMBL/GenBank/DDBJ whole genome shotgun (WGS) entry which is preliminary data.</text>
</comment>
<proteinExistence type="predicted"/>
<keyword evidence="3" id="KW-0808">Transferase</keyword>
<evidence type="ECO:0000313" key="4">
    <source>
        <dbReference type="Proteomes" id="UP000186308"/>
    </source>
</evidence>
<dbReference type="EMBL" id="FTNE01000042">
    <property type="protein sequence ID" value="SIR50293.1"/>
    <property type="molecule type" value="Genomic_DNA"/>
</dbReference>
<feature type="transmembrane region" description="Helical" evidence="1">
    <location>
        <begin position="302"/>
        <end position="328"/>
    </location>
</feature>
<sequence>MVPLEAIRGIAAVIVVVYHGLLGFAPRIIEGGDAPGQVLREFASGLVNGGAAVSMFFVLSGFVLCLPFSRGGGLRRAATAIFKRWPRLAGMTIIACLFAWVLIRISGDTYAVAGHATHAQWLATHGNSPLKAHPAPTWYGALEEGAISVFTLGHVHYDSALWTMRIELFCSIAVFLLAPLMFALRRPAPQLLLLAGAAVLAGTAFPCTYLADFLCGMALALAFKAGRLPRLNGAGAGLLIGVALFSFGFRGSQHFLIYAPVRAVLPAGDTNHYVWDCGAAAVMVAVLGYAPLYRTLSRPWGAWIGILSFPIYVVHEPILLSLGAASFLQGRSLFGRPEGVALAVLVTVVASLACAIPLAWADRRWCAALGRLTQMLVPAGRHKTAAERAG</sequence>
<feature type="transmembrane region" description="Helical" evidence="1">
    <location>
        <begin position="340"/>
        <end position="360"/>
    </location>
</feature>
<feature type="transmembrane region" description="Helical" evidence="1">
    <location>
        <begin position="191"/>
        <end position="211"/>
    </location>
</feature>
<organism evidence="3 4">
    <name type="scientific">Acidiphilium rubrum</name>
    <dbReference type="NCBI Taxonomy" id="526"/>
    <lineage>
        <taxon>Bacteria</taxon>
        <taxon>Pseudomonadati</taxon>
        <taxon>Pseudomonadota</taxon>
        <taxon>Alphaproteobacteria</taxon>
        <taxon>Acetobacterales</taxon>
        <taxon>Acidocellaceae</taxon>
        <taxon>Acidiphilium</taxon>
    </lineage>
</organism>
<feature type="transmembrane region" description="Helical" evidence="1">
    <location>
        <begin position="49"/>
        <end position="68"/>
    </location>
</feature>
<accession>A0A8G2CNU6</accession>
<dbReference type="InterPro" id="IPR002656">
    <property type="entry name" value="Acyl_transf_3_dom"/>
</dbReference>
<gene>
    <name evidence="3" type="ORF">SAMN05421828_1423</name>
</gene>
<evidence type="ECO:0000256" key="1">
    <source>
        <dbReference type="SAM" id="Phobius"/>
    </source>
</evidence>
<dbReference type="PANTHER" id="PTHR23028:SF134">
    <property type="entry name" value="PUTATIVE (AFU_ORTHOLOGUE AFUA_4G08520)-RELATED"/>
    <property type="match status" value="1"/>
</dbReference>
<feature type="transmembrane region" description="Helical" evidence="1">
    <location>
        <begin position="166"/>
        <end position="184"/>
    </location>
</feature>
<evidence type="ECO:0000313" key="3">
    <source>
        <dbReference type="EMBL" id="SIR50293.1"/>
    </source>
</evidence>
<evidence type="ECO:0000259" key="2">
    <source>
        <dbReference type="Pfam" id="PF01757"/>
    </source>
</evidence>
<dbReference type="Pfam" id="PF01757">
    <property type="entry name" value="Acyl_transf_3"/>
    <property type="match status" value="1"/>
</dbReference>
<dbReference type="InterPro" id="IPR050879">
    <property type="entry name" value="Acyltransferase_3"/>
</dbReference>
<keyword evidence="3" id="KW-0378">Hydrolase</keyword>
<name>A0A8G2CNU6_ACIRU</name>
<dbReference type="Proteomes" id="UP000186308">
    <property type="component" value="Unassembled WGS sequence"/>
</dbReference>
<keyword evidence="1" id="KW-0812">Transmembrane</keyword>
<feature type="transmembrane region" description="Helical" evidence="1">
    <location>
        <begin position="88"/>
        <end position="107"/>
    </location>
</feature>
<dbReference type="AlphaFoldDB" id="A0A8G2CNU6"/>
<dbReference type="PANTHER" id="PTHR23028">
    <property type="entry name" value="ACETYLTRANSFERASE"/>
    <property type="match status" value="1"/>
</dbReference>
<reference evidence="3 4" key="1">
    <citation type="submission" date="2017-01" db="EMBL/GenBank/DDBJ databases">
        <authorList>
            <person name="Varghese N."/>
            <person name="Submissions S."/>
        </authorList>
    </citation>
    <scope>NUCLEOTIDE SEQUENCE [LARGE SCALE GENOMIC DNA]</scope>
    <source>
        <strain evidence="3 4">ATCC 35905</strain>
    </source>
</reference>
<keyword evidence="4" id="KW-1185">Reference proteome</keyword>